<accession>A0A6H9WN47</accession>
<keyword evidence="3" id="KW-1185">Reference proteome</keyword>
<name>A0A6H9WN47_9MICO</name>
<evidence type="ECO:0000313" key="3">
    <source>
        <dbReference type="Proteomes" id="UP000431744"/>
    </source>
</evidence>
<feature type="region of interest" description="Disordered" evidence="1">
    <location>
        <begin position="120"/>
        <end position="147"/>
    </location>
</feature>
<evidence type="ECO:0000256" key="1">
    <source>
        <dbReference type="SAM" id="MobiDB-lite"/>
    </source>
</evidence>
<reference evidence="2 3" key="1">
    <citation type="submission" date="2019-09" db="EMBL/GenBank/DDBJ databases">
        <title>Phylogeny of genus Pseudoclavibacter and closely related genus.</title>
        <authorList>
            <person name="Li Y."/>
        </authorList>
    </citation>
    <scope>NUCLEOTIDE SEQUENCE [LARGE SCALE GENOMIC DNA]</scope>
    <source>
        <strain evidence="2 3">EGI 60007</strain>
    </source>
</reference>
<gene>
    <name evidence="2" type="ORF">F8O04_04415</name>
</gene>
<feature type="region of interest" description="Disordered" evidence="1">
    <location>
        <begin position="415"/>
        <end position="482"/>
    </location>
</feature>
<dbReference type="EMBL" id="WBJY01000001">
    <property type="protein sequence ID" value="KAB1649508.1"/>
    <property type="molecule type" value="Genomic_DNA"/>
</dbReference>
<feature type="compositionally biased region" description="Basic and acidic residues" evidence="1">
    <location>
        <begin position="124"/>
        <end position="135"/>
    </location>
</feature>
<feature type="compositionally biased region" description="Acidic residues" evidence="1">
    <location>
        <begin position="136"/>
        <end position="147"/>
    </location>
</feature>
<dbReference type="AlphaFoldDB" id="A0A6H9WN47"/>
<dbReference type="OrthoDB" id="5149792at2"/>
<dbReference type="Proteomes" id="UP000431744">
    <property type="component" value="Unassembled WGS sequence"/>
</dbReference>
<protein>
    <submittedName>
        <fullName evidence="2">Uncharacterized protein</fullName>
    </submittedName>
</protein>
<feature type="compositionally biased region" description="Basic and acidic residues" evidence="1">
    <location>
        <begin position="464"/>
        <end position="482"/>
    </location>
</feature>
<comment type="caution">
    <text evidence="2">The sequence shown here is derived from an EMBL/GenBank/DDBJ whole genome shotgun (WGS) entry which is preliminary data.</text>
</comment>
<proteinExistence type="predicted"/>
<organism evidence="2 3">
    <name type="scientific">Pseudoclavibacter endophyticus</name>
    <dbReference type="NCBI Taxonomy" id="1778590"/>
    <lineage>
        <taxon>Bacteria</taxon>
        <taxon>Bacillati</taxon>
        <taxon>Actinomycetota</taxon>
        <taxon>Actinomycetes</taxon>
        <taxon>Micrococcales</taxon>
        <taxon>Microbacteriaceae</taxon>
        <taxon>Pseudoclavibacter</taxon>
    </lineage>
</organism>
<dbReference type="RefSeq" id="WP_158028098.1">
    <property type="nucleotide sequence ID" value="NZ_BMHG01000001.1"/>
</dbReference>
<evidence type="ECO:0000313" key="2">
    <source>
        <dbReference type="EMBL" id="KAB1649508.1"/>
    </source>
</evidence>
<sequence length="482" mass="49918">MNHRLVAPVERVAAAPGTAWPVPAVIVDAAGGPIGFVPPGARDCGAFDRGALDGPIDIRQLRTGAVTAVCEFQRVAVGGEGAGFDRLGLEAEVALDGRDDWRTITRLLLTIAAEMRAADASGRGGERHVGERLGDDPDDASSADPIDDGLQRALADAFESFVRQALRRADAGRARDESLMAAVSPHAPSADAPLPIGGGFSVHAMRVTRATWSERPGWEDAAAGGPASAAELDAERATDTASVPDDVADAPLGEYLGSNATLADVWSRETKGDRIAAIGGVVRDGSATVLVLHPDPTRAALAYSSTLVNALAAELRTPKPRIIVLAEAATLRELLTMWLAEQAPPPGTETAIVVDARQSRVVLELTGDGAAEFVQRVAEEDRTDLAALGSVLPWRIVLRATDDDGLIEADSAATALRSGNDESQAGAVEAHGPATEAAPPSPAAPATNHVMGASDLSWPGPPDDEGHVWPGTRDDDERGGAS</sequence>